<comment type="subunit">
    <text evidence="2">Monomer.</text>
</comment>
<dbReference type="InterPro" id="IPR011013">
    <property type="entry name" value="Gal_mutarotase_sf_dom"/>
</dbReference>
<evidence type="ECO:0000256" key="1">
    <source>
        <dbReference type="ARBA" id="ARBA00001913"/>
    </source>
</evidence>
<gene>
    <name evidence="4" type="ORF">AsAng_0051330</name>
</gene>
<protein>
    <submittedName>
        <fullName evidence="4">Aldose 1-epimerase</fullName>
    </submittedName>
</protein>
<dbReference type="Proteomes" id="UP001060919">
    <property type="component" value="Chromosome"/>
</dbReference>
<dbReference type="GO" id="GO:0033499">
    <property type="term" value="P:galactose catabolic process via UDP-galactose, Leloir pathway"/>
    <property type="evidence" value="ECO:0007669"/>
    <property type="project" value="TreeGrafter"/>
</dbReference>
<evidence type="ECO:0000313" key="5">
    <source>
        <dbReference type="Proteomes" id="UP001060919"/>
    </source>
</evidence>
<dbReference type="Gene3D" id="2.70.98.10">
    <property type="match status" value="1"/>
</dbReference>
<dbReference type="InterPro" id="IPR008183">
    <property type="entry name" value="Aldose_1/G6P_1-epimerase"/>
</dbReference>
<dbReference type="GO" id="GO:0030246">
    <property type="term" value="F:carbohydrate binding"/>
    <property type="evidence" value="ECO:0007669"/>
    <property type="project" value="InterPro"/>
</dbReference>
<dbReference type="EMBL" id="AP026867">
    <property type="protein sequence ID" value="BDS14354.1"/>
    <property type="molecule type" value="Genomic_DNA"/>
</dbReference>
<organism evidence="4 5">
    <name type="scientific">Aureispira anguillae</name>
    <dbReference type="NCBI Taxonomy" id="2864201"/>
    <lineage>
        <taxon>Bacteria</taxon>
        <taxon>Pseudomonadati</taxon>
        <taxon>Bacteroidota</taxon>
        <taxon>Saprospiria</taxon>
        <taxon>Saprospirales</taxon>
        <taxon>Saprospiraceae</taxon>
        <taxon>Aureispira</taxon>
    </lineage>
</organism>
<keyword evidence="3" id="KW-0106">Calcium</keyword>
<name>A0A915YJI8_9BACT</name>
<sequence>MNKIAFSKDNNPLLNTCTLSNSKGTKAVIYPMLGASLQQLYMDGTPIINNIIASEGVPKLLNSSCSAILFPFANRINKGQYSYANQFYQLDCNEVARGHAIHGLVYKQEFSLVGSTSTEDEASVSFSYQQDGSAAGFPFPFNITLTYTLKKDSLALAVKVENRGTASFPFSLGWHPYFYSSDLEQSELYMESEERIDANEQMIPQQIIKEHFPNPLVLRKQEFDTGFVLKNTTIGYKTPDYQMNLRIGGHQDQQFVQLYIPAHRKSIAIEPMTAAADCYNNNWGVKTLKPNAIYQTTWFIEKR</sequence>
<dbReference type="KEGG" id="aup:AsAng_0051330"/>
<dbReference type="RefSeq" id="WP_264789572.1">
    <property type="nucleotide sequence ID" value="NZ_AP026867.1"/>
</dbReference>
<accession>A0A915YJI8</accession>
<evidence type="ECO:0000256" key="3">
    <source>
        <dbReference type="ARBA" id="ARBA00022837"/>
    </source>
</evidence>
<evidence type="ECO:0000256" key="2">
    <source>
        <dbReference type="ARBA" id="ARBA00011245"/>
    </source>
</evidence>
<dbReference type="PANTHER" id="PTHR10091:SF0">
    <property type="entry name" value="GALACTOSE MUTAROTASE"/>
    <property type="match status" value="1"/>
</dbReference>
<dbReference type="PANTHER" id="PTHR10091">
    <property type="entry name" value="ALDOSE-1-EPIMERASE"/>
    <property type="match status" value="1"/>
</dbReference>
<dbReference type="GO" id="GO:0004034">
    <property type="term" value="F:aldose 1-epimerase activity"/>
    <property type="evidence" value="ECO:0007669"/>
    <property type="project" value="TreeGrafter"/>
</dbReference>
<dbReference type="Pfam" id="PF01263">
    <property type="entry name" value="Aldose_epim"/>
    <property type="match status" value="1"/>
</dbReference>
<comment type="cofactor">
    <cofactor evidence="1">
        <name>Ca(2+)</name>
        <dbReference type="ChEBI" id="CHEBI:29108"/>
    </cofactor>
</comment>
<dbReference type="CDD" id="cd01081">
    <property type="entry name" value="Aldose_epim"/>
    <property type="match status" value="1"/>
</dbReference>
<reference evidence="4" key="1">
    <citation type="submission" date="2022-09" db="EMBL/GenBank/DDBJ databases">
        <title>Aureispira anguillicida sp. nov., isolated from Leptocephalus of Japanese eel Anguilla japonica.</title>
        <authorList>
            <person name="Yuasa K."/>
            <person name="Mekata T."/>
            <person name="Ikunari K."/>
        </authorList>
    </citation>
    <scope>NUCLEOTIDE SEQUENCE</scope>
    <source>
        <strain evidence="4">EL160426</strain>
    </source>
</reference>
<dbReference type="GO" id="GO:0006006">
    <property type="term" value="P:glucose metabolic process"/>
    <property type="evidence" value="ECO:0007669"/>
    <property type="project" value="TreeGrafter"/>
</dbReference>
<dbReference type="InterPro" id="IPR014718">
    <property type="entry name" value="GH-type_carb-bd"/>
</dbReference>
<dbReference type="AlphaFoldDB" id="A0A915YJI8"/>
<dbReference type="SUPFAM" id="SSF74650">
    <property type="entry name" value="Galactose mutarotase-like"/>
    <property type="match status" value="1"/>
</dbReference>
<proteinExistence type="predicted"/>
<keyword evidence="5" id="KW-1185">Reference proteome</keyword>
<evidence type="ECO:0000313" key="4">
    <source>
        <dbReference type="EMBL" id="BDS14354.1"/>
    </source>
</evidence>